<feature type="signal peptide" evidence="1">
    <location>
        <begin position="1"/>
        <end position="22"/>
    </location>
</feature>
<comment type="caution">
    <text evidence="2">The sequence shown here is derived from an EMBL/GenBank/DDBJ whole genome shotgun (WGS) entry which is preliminary data.</text>
</comment>
<evidence type="ECO:0008006" key="4">
    <source>
        <dbReference type="Google" id="ProtNLM"/>
    </source>
</evidence>
<reference evidence="2" key="1">
    <citation type="journal article" date="2023" name="Mol. Phylogenet. Evol.">
        <title>Genome-scale phylogeny and comparative genomics of the fungal order Sordariales.</title>
        <authorList>
            <person name="Hensen N."/>
            <person name="Bonometti L."/>
            <person name="Westerberg I."/>
            <person name="Brannstrom I.O."/>
            <person name="Guillou S."/>
            <person name="Cros-Aarteil S."/>
            <person name="Calhoun S."/>
            <person name="Haridas S."/>
            <person name="Kuo A."/>
            <person name="Mondo S."/>
            <person name="Pangilinan J."/>
            <person name="Riley R."/>
            <person name="LaButti K."/>
            <person name="Andreopoulos B."/>
            <person name="Lipzen A."/>
            <person name="Chen C."/>
            <person name="Yan M."/>
            <person name="Daum C."/>
            <person name="Ng V."/>
            <person name="Clum A."/>
            <person name="Steindorff A."/>
            <person name="Ohm R.A."/>
            <person name="Martin F."/>
            <person name="Silar P."/>
            <person name="Natvig D.O."/>
            <person name="Lalanne C."/>
            <person name="Gautier V."/>
            <person name="Ament-Velasquez S.L."/>
            <person name="Kruys A."/>
            <person name="Hutchinson M.I."/>
            <person name="Powell A.J."/>
            <person name="Barry K."/>
            <person name="Miller A.N."/>
            <person name="Grigoriev I.V."/>
            <person name="Debuchy R."/>
            <person name="Gladieux P."/>
            <person name="Hiltunen Thoren M."/>
            <person name="Johannesson H."/>
        </authorList>
    </citation>
    <scope>NUCLEOTIDE SEQUENCE</scope>
    <source>
        <strain evidence="2">CBS 990.96</strain>
    </source>
</reference>
<dbReference type="Gene3D" id="2.60.120.260">
    <property type="entry name" value="Galactose-binding domain-like"/>
    <property type="match status" value="2"/>
</dbReference>
<dbReference type="EMBL" id="MU865425">
    <property type="protein sequence ID" value="KAK4223491.1"/>
    <property type="molecule type" value="Genomic_DNA"/>
</dbReference>
<gene>
    <name evidence="2" type="ORF">QBC38DRAFT_487640</name>
</gene>
<sequence>MHPTIRASLLLAAALFIREGAATGCAADNCYRALFPCPSPSAVSVAAAFCATITADGTTATNYPTRATNACGPTPYRYISACQCGPTCSTSIATSTSTSTSTTSTTTVSTCSPTPTNGGLVYGDFECTPNYLAPWAVSVLDTGVSTILATPGFTKPQAYKHYLAGSRSCSLSDSNCINVRLSYPSAVPVTPGGKYKLTYAVRFDGSDTSARIRPLISGNVLPETSASSTSAGLATWKFVDVPYEAGPSQTTALVEFESIVGYLSLDTVTFAPVDAYIGSVVPLGVVPDGEFETGTLGSWTQTIIDPDVFAGVVSLSSYPSSSPNGNWAWQVGIAVPPVPGREEPWTIARARIRSASFPVTPGQKYALSFKLWSSVKSGWGWMAVWINDNPVWRRYPNEVPHAGGVFGQIVLYWTAPVDLTNTTIRFECSFNSPGTFMVDSVILVAVN</sequence>
<dbReference type="InterPro" id="IPR008979">
    <property type="entry name" value="Galactose-bd-like_sf"/>
</dbReference>
<evidence type="ECO:0000313" key="2">
    <source>
        <dbReference type="EMBL" id="KAK4223491.1"/>
    </source>
</evidence>
<feature type="chain" id="PRO_5042812848" description="CBM-cenC domain-containing protein" evidence="1">
    <location>
        <begin position="23"/>
        <end position="447"/>
    </location>
</feature>
<dbReference type="SUPFAM" id="SSF49785">
    <property type="entry name" value="Galactose-binding domain-like"/>
    <property type="match status" value="1"/>
</dbReference>
<name>A0AAN7BHD1_9PEZI</name>
<proteinExistence type="predicted"/>
<evidence type="ECO:0000256" key="1">
    <source>
        <dbReference type="SAM" id="SignalP"/>
    </source>
</evidence>
<protein>
    <recommendedName>
        <fullName evidence="4">CBM-cenC domain-containing protein</fullName>
    </recommendedName>
</protein>
<reference evidence="2" key="2">
    <citation type="submission" date="2023-05" db="EMBL/GenBank/DDBJ databases">
        <authorList>
            <consortium name="Lawrence Berkeley National Laboratory"/>
            <person name="Steindorff A."/>
            <person name="Hensen N."/>
            <person name="Bonometti L."/>
            <person name="Westerberg I."/>
            <person name="Brannstrom I.O."/>
            <person name="Guillou S."/>
            <person name="Cros-Aarteil S."/>
            <person name="Calhoun S."/>
            <person name="Haridas S."/>
            <person name="Kuo A."/>
            <person name="Mondo S."/>
            <person name="Pangilinan J."/>
            <person name="Riley R."/>
            <person name="Labutti K."/>
            <person name="Andreopoulos B."/>
            <person name="Lipzen A."/>
            <person name="Chen C."/>
            <person name="Yanf M."/>
            <person name="Daum C."/>
            <person name="Ng V."/>
            <person name="Clum A."/>
            <person name="Ohm R."/>
            <person name="Martin F."/>
            <person name="Silar P."/>
            <person name="Natvig D."/>
            <person name="Lalanne C."/>
            <person name="Gautier V."/>
            <person name="Ament-Velasquez S.L."/>
            <person name="Kruys A."/>
            <person name="Hutchinson M.I."/>
            <person name="Powell A.J."/>
            <person name="Barry K."/>
            <person name="Miller A.N."/>
            <person name="Grigoriev I.V."/>
            <person name="Debuchy R."/>
            <person name="Gladieux P."/>
            <person name="Thoren M.H."/>
            <person name="Johannesson H."/>
        </authorList>
    </citation>
    <scope>NUCLEOTIDE SEQUENCE</scope>
    <source>
        <strain evidence="2">CBS 990.96</strain>
    </source>
</reference>
<evidence type="ECO:0000313" key="3">
    <source>
        <dbReference type="Proteomes" id="UP001301958"/>
    </source>
</evidence>
<keyword evidence="3" id="KW-1185">Reference proteome</keyword>
<organism evidence="2 3">
    <name type="scientific">Podospora fimiseda</name>
    <dbReference type="NCBI Taxonomy" id="252190"/>
    <lineage>
        <taxon>Eukaryota</taxon>
        <taxon>Fungi</taxon>
        <taxon>Dikarya</taxon>
        <taxon>Ascomycota</taxon>
        <taxon>Pezizomycotina</taxon>
        <taxon>Sordariomycetes</taxon>
        <taxon>Sordariomycetidae</taxon>
        <taxon>Sordariales</taxon>
        <taxon>Podosporaceae</taxon>
        <taxon>Podospora</taxon>
    </lineage>
</organism>
<accession>A0AAN7BHD1</accession>
<dbReference type="AlphaFoldDB" id="A0AAN7BHD1"/>
<keyword evidence="1" id="KW-0732">Signal</keyword>
<dbReference type="Proteomes" id="UP001301958">
    <property type="component" value="Unassembled WGS sequence"/>
</dbReference>